<dbReference type="PANTHER" id="PTHR31694:SF26">
    <property type="entry name" value="OS05G0151100 PROTEIN"/>
    <property type="match status" value="1"/>
</dbReference>
<comment type="caution">
    <text evidence="2">The sequence shown here is derived from an EMBL/GenBank/DDBJ whole genome shotgun (WGS) entry which is preliminary data.</text>
</comment>
<accession>A0A918F1H2</accession>
<dbReference type="InterPro" id="IPR052965">
    <property type="entry name" value="Pigment-catalase-like"/>
</dbReference>
<dbReference type="InterPro" id="IPR006311">
    <property type="entry name" value="TAT_signal"/>
</dbReference>
<protein>
    <recommendedName>
        <fullName evidence="4">Ferritin-like domain-containing protein</fullName>
    </recommendedName>
</protein>
<dbReference type="InterPro" id="IPR019546">
    <property type="entry name" value="TAT_signal_bac_arc"/>
</dbReference>
<keyword evidence="3" id="KW-1185">Reference proteome</keyword>
<reference evidence="2" key="2">
    <citation type="submission" date="2020-09" db="EMBL/GenBank/DDBJ databases">
        <authorList>
            <person name="Sun Q."/>
            <person name="Ohkuma M."/>
        </authorList>
    </citation>
    <scope>NUCLEOTIDE SEQUENCE</scope>
    <source>
        <strain evidence="2">JCM 31311</strain>
    </source>
</reference>
<evidence type="ECO:0008006" key="4">
    <source>
        <dbReference type="Google" id="ProtNLM"/>
    </source>
</evidence>
<feature type="signal peptide" evidence="1">
    <location>
        <begin position="1"/>
        <end position="34"/>
    </location>
</feature>
<dbReference type="NCBIfam" id="TIGR01409">
    <property type="entry name" value="TAT_signal_seq"/>
    <property type="match status" value="1"/>
</dbReference>
<dbReference type="Pfam" id="PF13668">
    <property type="entry name" value="Ferritin_2"/>
    <property type="match status" value="1"/>
</dbReference>
<dbReference type="RefSeq" id="WP_189088301.1">
    <property type="nucleotide sequence ID" value="NZ_BMQL01000003.1"/>
</dbReference>
<feature type="chain" id="PRO_5037939199" description="Ferritin-like domain-containing protein" evidence="1">
    <location>
        <begin position="35"/>
        <end position="311"/>
    </location>
</feature>
<evidence type="ECO:0000313" key="2">
    <source>
        <dbReference type="EMBL" id="GGQ98699.1"/>
    </source>
</evidence>
<dbReference type="PANTHER" id="PTHR31694">
    <property type="entry name" value="DESICCATION-LIKE PROTEIN"/>
    <property type="match status" value="1"/>
</dbReference>
<dbReference type="PROSITE" id="PS51257">
    <property type="entry name" value="PROKAR_LIPOPROTEIN"/>
    <property type="match status" value="1"/>
</dbReference>
<evidence type="ECO:0000313" key="3">
    <source>
        <dbReference type="Proteomes" id="UP000603865"/>
    </source>
</evidence>
<dbReference type="PROSITE" id="PS51318">
    <property type="entry name" value="TAT"/>
    <property type="match status" value="1"/>
</dbReference>
<dbReference type="EMBL" id="BMQL01000003">
    <property type="protein sequence ID" value="GGQ98699.1"/>
    <property type="molecule type" value="Genomic_DNA"/>
</dbReference>
<name>A0A918F1H2_9DEIO</name>
<keyword evidence="1" id="KW-0732">Signal</keyword>
<dbReference type="AlphaFoldDB" id="A0A918F1H2"/>
<gene>
    <name evidence="2" type="ORF">GCM10008957_08860</name>
</gene>
<dbReference type="Proteomes" id="UP000603865">
    <property type="component" value="Unassembled WGS sequence"/>
</dbReference>
<reference evidence="2" key="1">
    <citation type="journal article" date="2014" name="Int. J. Syst. Evol. Microbiol.">
        <title>Complete genome sequence of Corynebacterium casei LMG S-19264T (=DSM 44701T), isolated from a smear-ripened cheese.</title>
        <authorList>
            <consortium name="US DOE Joint Genome Institute (JGI-PGF)"/>
            <person name="Walter F."/>
            <person name="Albersmeier A."/>
            <person name="Kalinowski J."/>
            <person name="Ruckert C."/>
        </authorList>
    </citation>
    <scope>NUCLEOTIDE SEQUENCE</scope>
    <source>
        <strain evidence="2">JCM 31311</strain>
    </source>
</reference>
<evidence type="ECO:0000256" key="1">
    <source>
        <dbReference type="SAM" id="SignalP"/>
    </source>
</evidence>
<organism evidence="2 3">
    <name type="scientific">Deinococcus ruber</name>
    <dbReference type="NCBI Taxonomy" id="1848197"/>
    <lineage>
        <taxon>Bacteria</taxon>
        <taxon>Thermotogati</taxon>
        <taxon>Deinococcota</taxon>
        <taxon>Deinococci</taxon>
        <taxon>Deinococcales</taxon>
        <taxon>Deinococcaceae</taxon>
        <taxon>Deinococcus</taxon>
    </lineage>
</organism>
<sequence length="311" mass="31946">MSENSNKPSRRQFLGTAGLVGAGAVLASCAPAMATPNKPNLDAAILNFALNLEYLEAAFYLAAVGRLGELKAIGGNAEIRLPTGFDGNTAMPFTDPNVKAYAQEIAQDELNHVIALRGALKTAAVDRPVLDIGPAFAAAANAAAYNAKLIAAPATLSPAFNPYLNDLFFLHGSFIFEDVGVTAYHGAARLVTDDSAGGVLDTAAGILAVEAYHAGEIRALLFAQRATPTPYGVNVAQLIGAISALRAAVGNGKDQGITSDNSATGAANIVPTDDNSVAFGRTTDEVLNIVYLGSKSKPGGFFPNGLNGAIK</sequence>
<proteinExistence type="predicted"/>